<dbReference type="EMBL" id="DVNG01000119">
    <property type="protein sequence ID" value="HIU50941.1"/>
    <property type="molecule type" value="Genomic_DNA"/>
</dbReference>
<reference evidence="7" key="2">
    <citation type="journal article" date="2021" name="PeerJ">
        <title>Extensive microbial diversity within the chicken gut microbiome revealed by metagenomics and culture.</title>
        <authorList>
            <person name="Gilroy R."/>
            <person name="Ravi A."/>
            <person name="Getino M."/>
            <person name="Pursley I."/>
            <person name="Horton D.L."/>
            <person name="Alikhan N.F."/>
            <person name="Baker D."/>
            <person name="Gharbi K."/>
            <person name="Hall N."/>
            <person name="Watson M."/>
            <person name="Adriaenssens E.M."/>
            <person name="Foster-Nyarko E."/>
            <person name="Jarju S."/>
            <person name="Secka A."/>
            <person name="Antonio M."/>
            <person name="Oren A."/>
            <person name="Chaudhuri R.R."/>
            <person name="La Ragione R."/>
            <person name="Hildebrand F."/>
            <person name="Pallen M.J."/>
        </authorList>
    </citation>
    <scope>NUCLEOTIDE SEQUENCE</scope>
    <source>
        <strain evidence="7">ChiGjej1B1-1684</strain>
    </source>
</reference>
<keyword evidence="6" id="KW-0346">Stress response</keyword>
<dbReference type="AlphaFoldDB" id="A0A9D1LZM3"/>
<accession>A0A9D1LZM3</accession>
<evidence type="ECO:0000256" key="2">
    <source>
        <dbReference type="ARBA" id="ARBA00023015"/>
    </source>
</evidence>
<comment type="activity regulation">
    <text evidence="6">Negatively regulated by the anti-sigma-I factor RsgI.</text>
</comment>
<dbReference type="Gene3D" id="1.10.1740.10">
    <property type="match status" value="1"/>
</dbReference>
<evidence type="ECO:0000256" key="3">
    <source>
        <dbReference type="ARBA" id="ARBA00023082"/>
    </source>
</evidence>
<evidence type="ECO:0000313" key="7">
    <source>
        <dbReference type="EMBL" id="HIU50941.1"/>
    </source>
</evidence>
<dbReference type="HAMAP" id="MF_02064">
    <property type="entry name" value="Sigma70_SigI"/>
    <property type="match status" value="1"/>
</dbReference>
<dbReference type="InterPro" id="IPR014244">
    <property type="entry name" value="RNA_pol_sigma-I"/>
</dbReference>
<evidence type="ECO:0000313" key="8">
    <source>
        <dbReference type="Proteomes" id="UP000824118"/>
    </source>
</evidence>
<evidence type="ECO:0000256" key="5">
    <source>
        <dbReference type="ARBA" id="ARBA00023163"/>
    </source>
</evidence>
<keyword evidence="4 6" id="KW-0238">DNA-binding</keyword>
<keyword evidence="1 6" id="KW-0963">Cytoplasm</keyword>
<comment type="caution">
    <text evidence="7">The sequence shown here is derived from an EMBL/GenBank/DDBJ whole genome shotgun (WGS) entry which is preliminary data.</text>
</comment>
<feature type="DNA-binding region" description="H-T-H motif" evidence="6">
    <location>
        <begin position="194"/>
        <end position="213"/>
    </location>
</feature>
<dbReference type="SUPFAM" id="SSF88946">
    <property type="entry name" value="Sigma2 domain of RNA polymerase sigma factors"/>
    <property type="match status" value="1"/>
</dbReference>
<dbReference type="GO" id="GO:0016987">
    <property type="term" value="F:sigma factor activity"/>
    <property type="evidence" value="ECO:0007669"/>
    <property type="project" value="UniProtKB-UniRule"/>
</dbReference>
<comment type="subunit">
    <text evidence="6">Interacts with RsgI.</text>
</comment>
<dbReference type="Proteomes" id="UP000824118">
    <property type="component" value="Unassembled WGS sequence"/>
</dbReference>
<keyword evidence="3 6" id="KW-0731">Sigma factor</keyword>
<dbReference type="GO" id="GO:0006352">
    <property type="term" value="P:DNA-templated transcription initiation"/>
    <property type="evidence" value="ECO:0007669"/>
    <property type="project" value="UniProtKB-UniRule"/>
</dbReference>
<dbReference type="GO" id="GO:0003677">
    <property type="term" value="F:DNA binding"/>
    <property type="evidence" value="ECO:0007669"/>
    <property type="project" value="UniProtKB-UniRule"/>
</dbReference>
<reference evidence="7" key="1">
    <citation type="submission" date="2020-10" db="EMBL/GenBank/DDBJ databases">
        <authorList>
            <person name="Gilroy R."/>
        </authorList>
    </citation>
    <scope>NUCLEOTIDE SEQUENCE</scope>
    <source>
        <strain evidence="7">ChiGjej1B1-1684</strain>
    </source>
</reference>
<evidence type="ECO:0000256" key="4">
    <source>
        <dbReference type="ARBA" id="ARBA00023125"/>
    </source>
</evidence>
<evidence type="ECO:0000256" key="6">
    <source>
        <dbReference type="HAMAP-Rule" id="MF_02064"/>
    </source>
</evidence>
<protein>
    <recommendedName>
        <fullName evidence="6">RNA polymerase sigma factor SigI</fullName>
    </recommendedName>
</protein>
<sequence length="245" mass="28581">MADKNNELMEMIYKAKNNSREADNLVRLYMGFIKSETTKFLGREAVLGQDDELSIAMIAFHEAVLDYSRFKGPFINYARLHIKHRLIDFYRKEKRHRGLISLDTETEYEDSPALVDTLEETKNELEEFKALSDTKAEIKEYSTQLEKFSVDLTEIAENTPKQKRTLNACFKALGYMINDSRLMENFLKTRKIPITEISKNTKVDKKTLERHRKYLVAITLAYTNGYDIIRNHIKGINPKKEGENP</sequence>
<comment type="subcellular location">
    <subcellularLocation>
        <location evidence="6">Cytoplasm</location>
    </subcellularLocation>
</comment>
<organism evidence="7 8">
    <name type="scientific">Candidatus Limousia pullorum</name>
    <dbReference type="NCBI Taxonomy" id="2840860"/>
    <lineage>
        <taxon>Bacteria</taxon>
        <taxon>Bacillati</taxon>
        <taxon>Bacillota</taxon>
        <taxon>Clostridia</taxon>
        <taxon>Eubacteriales</taxon>
        <taxon>Oscillospiraceae</taxon>
        <taxon>Oscillospiraceae incertae sedis</taxon>
        <taxon>Candidatus Limousia</taxon>
    </lineage>
</organism>
<feature type="short sequence motif" description="Polymerase core binding" evidence="6">
    <location>
        <begin position="51"/>
        <end position="64"/>
    </location>
</feature>
<proteinExistence type="inferred from homology"/>
<dbReference type="GO" id="GO:0005737">
    <property type="term" value="C:cytoplasm"/>
    <property type="evidence" value="ECO:0007669"/>
    <property type="project" value="UniProtKB-SubCell"/>
</dbReference>
<keyword evidence="2 6" id="KW-0805">Transcription regulation</keyword>
<gene>
    <name evidence="6" type="primary">sigI</name>
    <name evidence="7" type="ORF">IAD22_08015</name>
</gene>
<name>A0A9D1LZM3_9FIRM</name>
<evidence type="ECO:0000256" key="1">
    <source>
        <dbReference type="ARBA" id="ARBA00022490"/>
    </source>
</evidence>
<comment type="function">
    <text evidence="6">Sigma factors are initiation factors that promote the attachment of RNA polymerase to specific initiation sites and are then released.</text>
</comment>
<keyword evidence="5 6" id="KW-0804">Transcription</keyword>
<comment type="similarity">
    <text evidence="6">Belongs to the sigma-70 factor family. SigI subfamily.</text>
</comment>
<dbReference type="InterPro" id="IPR013325">
    <property type="entry name" value="RNA_pol_sigma_r2"/>
</dbReference>